<dbReference type="AlphaFoldDB" id="A0A6B1DTH1"/>
<keyword evidence="1" id="KW-0472">Membrane</keyword>
<dbReference type="EMBL" id="VXPY01000062">
    <property type="protein sequence ID" value="MYD90447.1"/>
    <property type="molecule type" value="Genomic_DNA"/>
</dbReference>
<evidence type="ECO:0000256" key="1">
    <source>
        <dbReference type="SAM" id="Phobius"/>
    </source>
</evidence>
<feature type="transmembrane region" description="Helical" evidence="1">
    <location>
        <begin position="60"/>
        <end position="77"/>
    </location>
</feature>
<proteinExistence type="predicted"/>
<keyword evidence="1" id="KW-1133">Transmembrane helix</keyword>
<gene>
    <name evidence="2" type="ORF">F4Y08_08965</name>
</gene>
<evidence type="ECO:0000313" key="2">
    <source>
        <dbReference type="EMBL" id="MYD90447.1"/>
    </source>
</evidence>
<organism evidence="2">
    <name type="scientific">Caldilineaceae bacterium SB0662_bin_9</name>
    <dbReference type="NCBI Taxonomy" id="2605258"/>
    <lineage>
        <taxon>Bacteria</taxon>
        <taxon>Bacillati</taxon>
        <taxon>Chloroflexota</taxon>
        <taxon>Caldilineae</taxon>
        <taxon>Caldilineales</taxon>
        <taxon>Caldilineaceae</taxon>
    </lineage>
</organism>
<feature type="transmembrane region" description="Helical" evidence="1">
    <location>
        <begin position="33"/>
        <end position="54"/>
    </location>
</feature>
<keyword evidence="1" id="KW-0812">Transmembrane</keyword>
<protein>
    <submittedName>
        <fullName evidence="2">Uncharacterized protein</fullName>
    </submittedName>
</protein>
<sequence>MIDTKSRIDPDSNQEAETAGSLFEYCLALVDRYLARIIAAVLLTAVAIVAGTQLAAAESWVLFGGVMAAVTVWLAALQQRRDGFGSPMFILVSLCCLAGATLGHMTPLTGLVCIVLLLAAWDLHHLAWRMLSLTESIDPDAYLTRHLLRLGAVLGIGLILALIPLQATFSLPFVPTLALAIACCALLFWAISGARKLSGGSPEGD</sequence>
<reference evidence="2" key="1">
    <citation type="submission" date="2019-09" db="EMBL/GenBank/DDBJ databases">
        <title>Characterisation of the sponge microbiome using genome-centric metagenomics.</title>
        <authorList>
            <person name="Engelberts J.P."/>
            <person name="Robbins S.J."/>
            <person name="De Goeij J.M."/>
            <person name="Aranda M."/>
            <person name="Bell S.C."/>
            <person name="Webster N.S."/>
        </authorList>
    </citation>
    <scope>NUCLEOTIDE SEQUENCE</scope>
    <source>
        <strain evidence="2">SB0662_bin_9</strain>
    </source>
</reference>
<accession>A0A6B1DTH1</accession>
<feature type="transmembrane region" description="Helical" evidence="1">
    <location>
        <begin position="84"/>
        <end position="102"/>
    </location>
</feature>
<comment type="caution">
    <text evidence="2">The sequence shown here is derived from an EMBL/GenBank/DDBJ whole genome shotgun (WGS) entry which is preliminary data.</text>
</comment>
<name>A0A6B1DTH1_9CHLR</name>
<feature type="transmembrane region" description="Helical" evidence="1">
    <location>
        <begin position="147"/>
        <end position="167"/>
    </location>
</feature>
<feature type="transmembrane region" description="Helical" evidence="1">
    <location>
        <begin position="173"/>
        <end position="191"/>
    </location>
</feature>